<gene>
    <name evidence="1" type="ORF">SCF082_LOCUS9102</name>
</gene>
<accession>A0ABP0IX06</accession>
<protein>
    <submittedName>
        <fullName evidence="1">Uncharacterized protein</fullName>
    </submittedName>
</protein>
<evidence type="ECO:0000313" key="2">
    <source>
        <dbReference type="Proteomes" id="UP001642464"/>
    </source>
</evidence>
<comment type="caution">
    <text evidence="1">The sequence shown here is derived from an EMBL/GenBank/DDBJ whole genome shotgun (WGS) entry which is preliminary data.</text>
</comment>
<sequence length="124" mass="14336">MRFNVEVETCKAGNELSCALLPTYMPADFQIDTNWQIGRRQFQPRAQMLFRFSWQVETLLFSKFSTKKTGFLPTTESAGSSAEARSCRKRPVKNCYACRVTMQNMCEHLQELKDVPAVRQSWKA</sequence>
<organism evidence="1 2">
    <name type="scientific">Durusdinium trenchii</name>
    <dbReference type="NCBI Taxonomy" id="1381693"/>
    <lineage>
        <taxon>Eukaryota</taxon>
        <taxon>Sar</taxon>
        <taxon>Alveolata</taxon>
        <taxon>Dinophyceae</taxon>
        <taxon>Suessiales</taxon>
        <taxon>Symbiodiniaceae</taxon>
        <taxon>Durusdinium</taxon>
    </lineage>
</organism>
<proteinExistence type="predicted"/>
<reference evidence="1 2" key="1">
    <citation type="submission" date="2024-02" db="EMBL/GenBank/DDBJ databases">
        <authorList>
            <person name="Chen Y."/>
            <person name="Shah S."/>
            <person name="Dougan E. K."/>
            <person name="Thang M."/>
            <person name="Chan C."/>
        </authorList>
    </citation>
    <scope>NUCLEOTIDE SEQUENCE [LARGE SCALE GENOMIC DNA]</scope>
</reference>
<name>A0ABP0IX06_9DINO</name>
<keyword evidence="2" id="KW-1185">Reference proteome</keyword>
<evidence type="ECO:0000313" key="1">
    <source>
        <dbReference type="EMBL" id="CAK9006612.1"/>
    </source>
</evidence>
<dbReference type="EMBL" id="CAXAMM010005258">
    <property type="protein sequence ID" value="CAK9006612.1"/>
    <property type="molecule type" value="Genomic_DNA"/>
</dbReference>
<dbReference type="Proteomes" id="UP001642464">
    <property type="component" value="Unassembled WGS sequence"/>
</dbReference>